<sequence>ITNIMPKFSNNVYGRSSIMAAPLIQGGYATATMLNFANDVYGQPSTMSAPSIQGGFTSLLLGVEQDATLSSAARKLPFDD</sequence>
<reference evidence="1" key="3">
    <citation type="journal article" date="2017" name="Nature">
        <title>Genome sequence of the progenitor of the wheat D genome Aegilops tauschii.</title>
        <authorList>
            <person name="Luo M.C."/>
            <person name="Gu Y.Q."/>
            <person name="Puiu D."/>
            <person name="Wang H."/>
            <person name="Twardziok S.O."/>
            <person name="Deal K.R."/>
            <person name="Huo N."/>
            <person name="Zhu T."/>
            <person name="Wang L."/>
            <person name="Wang Y."/>
            <person name="McGuire P.E."/>
            <person name="Liu S."/>
            <person name="Long H."/>
            <person name="Ramasamy R.K."/>
            <person name="Rodriguez J.C."/>
            <person name="Van S.L."/>
            <person name="Yuan L."/>
            <person name="Wang Z."/>
            <person name="Xia Z."/>
            <person name="Xiao L."/>
            <person name="Anderson O.D."/>
            <person name="Ouyang S."/>
            <person name="Liang Y."/>
            <person name="Zimin A.V."/>
            <person name="Pertea G."/>
            <person name="Qi P."/>
            <person name="Bennetzen J.L."/>
            <person name="Dai X."/>
            <person name="Dawson M.W."/>
            <person name="Muller H.G."/>
            <person name="Kugler K."/>
            <person name="Rivarola-Duarte L."/>
            <person name="Spannagl M."/>
            <person name="Mayer K.F.X."/>
            <person name="Lu F.H."/>
            <person name="Bevan M.W."/>
            <person name="Leroy P."/>
            <person name="Li P."/>
            <person name="You F.M."/>
            <person name="Sun Q."/>
            <person name="Liu Z."/>
            <person name="Lyons E."/>
            <person name="Wicker T."/>
            <person name="Salzberg S.L."/>
            <person name="Devos K.M."/>
            <person name="Dvorak J."/>
        </authorList>
    </citation>
    <scope>NUCLEOTIDE SEQUENCE [LARGE SCALE GENOMIC DNA]</scope>
    <source>
        <strain evidence="1">cv. AL8/78</strain>
    </source>
</reference>
<reference evidence="2" key="1">
    <citation type="journal article" date="2014" name="Science">
        <title>Ancient hybridizations among the ancestral genomes of bread wheat.</title>
        <authorList>
            <consortium name="International Wheat Genome Sequencing Consortium,"/>
            <person name="Marcussen T."/>
            <person name="Sandve S.R."/>
            <person name="Heier L."/>
            <person name="Spannagl M."/>
            <person name="Pfeifer M."/>
            <person name="Jakobsen K.S."/>
            <person name="Wulff B.B."/>
            <person name="Steuernagel B."/>
            <person name="Mayer K.F."/>
            <person name="Olsen O.A."/>
        </authorList>
    </citation>
    <scope>NUCLEOTIDE SEQUENCE [LARGE SCALE GENOMIC DNA]</scope>
    <source>
        <strain evidence="2">cv. AL8/78</strain>
    </source>
</reference>
<keyword evidence="2" id="KW-1185">Reference proteome</keyword>
<reference evidence="1" key="5">
    <citation type="journal article" date="2021" name="G3 (Bethesda)">
        <title>Aegilops tauschii genome assembly Aet v5.0 features greater sequence contiguity and improved annotation.</title>
        <authorList>
            <person name="Wang L."/>
            <person name="Zhu T."/>
            <person name="Rodriguez J.C."/>
            <person name="Deal K.R."/>
            <person name="Dubcovsky J."/>
            <person name="McGuire P.E."/>
            <person name="Lux T."/>
            <person name="Spannagl M."/>
            <person name="Mayer K.F.X."/>
            <person name="Baldrich P."/>
            <person name="Meyers B.C."/>
            <person name="Huo N."/>
            <person name="Gu Y.Q."/>
            <person name="Zhou H."/>
            <person name="Devos K.M."/>
            <person name="Bennetzen J.L."/>
            <person name="Unver T."/>
            <person name="Budak H."/>
            <person name="Gulick P.J."/>
            <person name="Galiba G."/>
            <person name="Kalapos B."/>
            <person name="Nelson D.R."/>
            <person name="Li P."/>
            <person name="You F.M."/>
            <person name="Luo M.C."/>
            <person name="Dvorak J."/>
        </authorList>
    </citation>
    <scope>NUCLEOTIDE SEQUENCE [LARGE SCALE GENOMIC DNA]</scope>
    <source>
        <strain evidence="1">cv. AL8/78</strain>
    </source>
</reference>
<dbReference type="Proteomes" id="UP000015105">
    <property type="component" value="Chromosome 5D"/>
</dbReference>
<reference evidence="2" key="2">
    <citation type="journal article" date="2017" name="Nat. Plants">
        <title>The Aegilops tauschii genome reveals multiple impacts of transposons.</title>
        <authorList>
            <person name="Zhao G."/>
            <person name="Zou C."/>
            <person name="Li K."/>
            <person name="Wang K."/>
            <person name="Li T."/>
            <person name="Gao L."/>
            <person name="Zhang X."/>
            <person name="Wang H."/>
            <person name="Yang Z."/>
            <person name="Liu X."/>
            <person name="Jiang W."/>
            <person name="Mao L."/>
            <person name="Kong X."/>
            <person name="Jiao Y."/>
            <person name="Jia J."/>
        </authorList>
    </citation>
    <scope>NUCLEOTIDE SEQUENCE [LARGE SCALE GENOMIC DNA]</scope>
    <source>
        <strain evidence="2">cv. AL8/78</strain>
    </source>
</reference>
<proteinExistence type="predicted"/>
<protein>
    <submittedName>
        <fullName evidence="1">Uncharacterized protein</fullName>
    </submittedName>
</protein>
<dbReference type="Gramene" id="AET5Gv20823400.1">
    <property type="protein sequence ID" value="AET5Gv20823400.1"/>
    <property type="gene ID" value="AET5Gv20823400"/>
</dbReference>
<organism evidence="1 2">
    <name type="scientific">Aegilops tauschii subsp. strangulata</name>
    <name type="common">Goatgrass</name>
    <dbReference type="NCBI Taxonomy" id="200361"/>
    <lineage>
        <taxon>Eukaryota</taxon>
        <taxon>Viridiplantae</taxon>
        <taxon>Streptophyta</taxon>
        <taxon>Embryophyta</taxon>
        <taxon>Tracheophyta</taxon>
        <taxon>Spermatophyta</taxon>
        <taxon>Magnoliopsida</taxon>
        <taxon>Liliopsida</taxon>
        <taxon>Poales</taxon>
        <taxon>Poaceae</taxon>
        <taxon>BOP clade</taxon>
        <taxon>Pooideae</taxon>
        <taxon>Triticodae</taxon>
        <taxon>Triticeae</taxon>
        <taxon>Triticinae</taxon>
        <taxon>Aegilops</taxon>
    </lineage>
</organism>
<evidence type="ECO:0000313" key="2">
    <source>
        <dbReference type="Proteomes" id="UP000015105"/>
    </source>
</evidence>
<evidence type="ECO:0000313" key="1">
    <source>
        <dbReference type="EnsemblPlants" id="AET5Gv20823400.1"/>
    </source>
</evidence>
<reference evidence="1" key="4">
    <citation type="submission" date="2019-03" db="UniProtKB">
        <authorList>
            <consortium name="EnsemblPlants"/>
        </authorList>
    </citation>
    <scope>IDENTIFICATION</scope>
</reference>
<dbReference type="EnsemblPlants" id="AET5Gv20823400.1">
    <property type="protein sequence ID" value="AET5Gv20823400.1"/>
    <property type="gene ID" value="AET5Gv20823400"/>
</dbReference>
<dbReference type="AlphaFoldDB" id="A0A453LKV5"/>
<accession>A0A453LKV5</accession>
<name>A0A453LKV5_AEGTS</name>